<dbReference type="RefSeq" id="XP_022480828.1">
    <property type="nucleotide sequence ID" value="XM_022612667.1"/>
</dbReference>
<reference evidence="1 2" key="1">
    <citation type="submission" date="2016-09" db="EMBL/GenBank/DDBJ databases">
        <authorList>
            <person name="Capua I."/>
            <person name="De Benedictis P."/>
            <person name="Joannis T."/>
            <person name="Lombin L.H."/>
            <person name="Cattoli G."/>
        </authorList>
    </citation>
    <scope>NUCLEOTIDE SEQUENCE [LARGE SCALE GENOMIC DNA]</scope>
    <source>
        <strain evidence="1 2">IMI 309357</strain>
    </source>
</reference>
<organism evidence="1 2">
    <name type="scientific">Colletotrichum orchidophilum</name>
    <dbReference type="NCBI Taxonomy" id="1209926"/>
    <lineage>
        <taxon>Eukaryota</taxon>
        <taxon>Fungi</taxon>
        <taxon>Dikarya</taxon>
        <taxon>Ascomycota</taxon>
        <taxon>Pezizomycotina</taxon>
        <taxon>Sordariomycetes</taxon>
        <taxon>Hypocreomycetidae</taxon>
        <taxon>Glomerellales</taxon>
        <taxon>Glomerellaceae</taxon>
        <taxon>Colletotrichum</taxon>
    </lineage>
</organism>
<dbReference type="GeneID" id="34554177"/>
<evidence type="ECO:0000313" key="1">
    <source>
        <dbReference type="EMBL" id="OHF03692.1"/>
    </source>
</evidence>
<keyword evidence="2" id="KW-1185">Reference proteome</keyword>
<dbReference type="AlphaFoldDB" id="A0A1G4BQG6"/>
<accession>A0A1G4BQG6</accession>
<proteinExistence type="predicted"/>
<evidence type="ECO:0000313" key="2">
    <source>
        <dbReference type="Proteomes" id="UP000176998"/>
    </source>
</evidence>
<dbReference type="OrthoDB" id="10470458at2759"/>
<dbReference type="EMBL" id="MJBS01000005">
    <property type="protein sequence ID" value="OHF03692.1"/>
    <property type="molecule type" value="Genomic_DNA"/>
</dbReference>
<dbReference type="Proteomes" id="UP000176998">
    <property type="component" value="Unassembled WGS sequence"/>
</dbReference>
<gene>
    <name evidence="1" type="ORF">CORC01_01011</name>
</gene>
<sequence length="156" mass="17725">MVELVNLHVAGPSGSHKRQTAWHFRISPVPDWFARIPTWKSVNRSLNSRLGSPLLSHPQNTGTYERESEECPSDPASAWVWAASPAPRCFYIIPTLEMILRRNANFVATRRGSCKQRKRKSNQTVICRPCDGSRVSRSTTHVQRHVWAKTSTFVLS</sequence>
<protein>
    <submittedName>
        <fullName evidence="1">Uncharacterized protein</fullName>
    </submittedName>
</protein>
<comment type="caution">
    <text evidence="1">The sequence shown here is derived from an EMBL/GenBank/DDBJ whole genome shotgun (WGS) entry which is preliminary data.</text>
</comment>
<name>A0A1G4BQG6_9PEZI</name>